<accession>A0A1E2V765</accession>
<comment type="caution">
    <text evidence="4">The sequence shown here is derived from an EMBL/GenBank/DDBJ whole genome shotgun (WGS) entry which is preliminary data.</text>
</comment>
<dbReference type="AlphaFoldDB" id="A0A1E2V765"/>
<feature type="signal peptide" evidence="3">
    <location>
        <begin position="1"/>
        <end position="25"/>
    </location>
</feature>
<dbReference type="Gene3D" id="1.25.40.650">
    <property type="match status" value="1"/>
</dbReference>
<dbReference type="GO" id="GO:0030234">
    <property type="term" value="F:enzyme regulator activity"/>
    <property type="evidence" value="ECO:0007669"/>
    <property type="project" value="TreeGrafter"/>
</dbReference>
<dbReference type="SUPFAM" id="SSF53822">
    <property type="entry name" value="Periplasmic binding protein-like I"/>
    <property type="match status" value="1"/>
</dbReference>
<organism evidence="4 5">
    <name type="scientific">Terasakiispira papahanaumokuakeensis</name>
    <dbReference type="NCBI Taxonomy" id="197479"/>
    <lineage>
        <taxon>Bacteria</taxon>
        <taxon>Pseudomonadati</taxon>
        <taxon>Pseudomonadota</taxon>
        <taxon>Gammaproteobacteria</taxon>
        <taxon>Oceanospirillales</taxon>
        <taxon>Terasakiispira</taxon>
    </lineage>
</organism>
<keyword evidence="3" id="KW-0732">Signal</keyword>
<keyword evidence="5" id="KW-1185">Reference proteome</keyword>
<dbReference type="InterPro" id="IPR028082">
    <property type="entry name" value="Peripla_BP_I"/>
</dbReference>
<name>A0A1E2V765_9GAMM</name>
<evidence type="ECO:0000256" key="3">
    <source>
        <dbReference type="SAM" id="SignalP"/>
    </source>
</evidence>
<sequence>MKCQSRLTGLLLAVCVLLLAGCAGQNTTPSAAQIAGTEGSAEQWLDLAARSQGRQAAEARLKAGQILAQLNRDQEALDILSKIQWRMLTMDDRWLLIHLGTQTALNLEDGWQALMMIDEISPSLMQLDRDQQTQLQIARAHAYELIGLHEAAAREYFAVSQLQRNNPSAQTETRKAIWRNLQALSPDTLKMLANQEKIATLRGWFELAEIRQTANDNLVNLDQQLTSWFRRWPDHPAREELPKDLALLRQLSENPVAQVAVFLPSSGPLAGPAQVLRDALMARHYQRLAAGQPVLKMHFYDTQSTSLDDLYDRAEDDGANVVIGPLAKGLVSELEQWRSVPLPTLALNYGTEKNNETDGLMEFGLSAENEAQQVAEQAWQNGLRRALVLTPNSSWGQRVADSFTQVWTQMGGSIARQATFGDGQNVDKALRSLLEVNLSEERKRQLVKTLGLGMHFEPRARQDADFLFLHARPGTARQVTPALAYLKANHLPVLATSAVFDGQIDPKQDRDMDGIAFCDIPWYLENRDNPLRQKLAELWPGNMHSYGRLYAMGADAYTLAERLPLLEALPESQIEGATGRLTQTHQRIMRHLQWARFEEGRPRPLSPEDIHAQQGLAEQLIPDE</sequence>
<feature type="chain" id="PRO_5009119609" description="Penicillin-binding protein activator" evidence="3">
    <location>
        <begin position="26"/>
        <end position="624"/>
    </location>
</feature>
<evidence type="ECO:0000313" key="5">
    <source>
        <dbReference type="Proteomes" id="UP000094291"/>
    </source>
</evidence>
<protein>
    <recommendedName>
        <fullName evidence="6">Penicillin-binding protein activator</fullName>
    </recommendedName>
</protein>
<dbReference type="PANTHER" id="PTHR38038:SF1">
    <property type="entry name" value="PENICILLIN-BINDING PROTEIN ACTIVATOR LPOA"/>
    <property type="match status" value="1"/>
</dbReference>
<gene>
    <name evidence="4" type="ORF">BFW38_03160</name>
</gene>
<dbReference type="Pfam" id="PF04348">
    <property type="entry name" value="LppC"/>
    <property type="match status" value="1"/>
</dbReference>
<evidence type="ECO:0000256" key="1">
    <source>
        <dbReference type="ARBA" id="ARBA00023136"/>
    </source>
</evidence>
<dbReference type="GO" id="GO:0009252">
    <property type="term" value="P:peptidoglycan biosynthetic process"/>
    <property type="evidence" value="ECO:0007669"/>
    <property type="project" value="TreeGrafter"/>
</dbReference>
<evidence type="ECO:0008006" key="6">
    <source>
        <dbReference type="Google" id="ProtNLM"/>
    </source>
</evidence>
<keyword evidence="1" id="KW-0472">Membrane</keyword>
<dbReference type="RefSeq" id="WP_068997087.1">
    <property type="nucleotide sequence ID" value="NZ_MDTQ01000001.1"/>
</dbReference>
<evidence type="ECO:0000313" key="4">
    <source>
        <dbReference type="EMBL" id="ODC02692.1"/>
    </source>
</evidence>
<dbReference type="STRING" id="197479.BFW38_03160"/>
<evidence type="ECO:0000256" key="2">
    <source>
        <dbReference type="SAM" id="MobiDB-lite"/>
    </source>
</evidence>
<dbReference type="PROSITE" id="PS51257">
    <property type="entry name" value="PROKAR_LIPOPROTEIN"/>
    <property type="match status" value="1"/>
</dbReference>
<dbReference type="CDD" id="cd06339">
    <property type="entry name" value="PBP1_YraM_LppC_lipoprotein-like"/>
    <property type="match status" value="1"/>
</dbReference>
<dbReference type="PANTHER" id="PTHR38038">
    <property type="entry name" value="PENICILLIN-BINDING PROTEIN ACTIVATOR LPOA"/>
    <property type="match status" value="1"/>
</dbReference>
<dbReference type="Gene3D" id="3.40.50.2300">
    <property type="match status" value="2"/>
</dbReference>
<reference evidence="4 5" key="1">
    <citation type="submission" date="2016-08" db="EMBL/GenBank/DDBJ databases">
        <authorList>
            <person name="Seilhamer J.J."/>
        </authorList>
    </citation>
    <scope>NUCLEOTIDE SEQUENCE [LARGE SCALE GENOMIC DNA]</scope>
    <source>
        <strain evidence="4 5">PH27A</strain>
    </source>
</reference>
<dbReference type="InterPro" id="IPR007443">
    <property type="entry name" value="LpoA"/>
</dbReference>
<feature type="compositionally biased region" description="Basic and acidic residues" evidence="2">
    <location>
        <begin position="602"/>
        <end position="611"/>
    </location>
</feature>
<dbReference type="EMBL" id="MDTQ01000001">
    <property type="protein sequence ID" value="ODC02692.1"/>
    <property type="molecule type" value="Genomic_DNA"/>
</dbReference>
<feature type="region of interest" description="Disordered" evidence="2">
    <location>
        <begin position="602"/>
        <end position="624"/>
    </location>
</feature>
<proteinExistence type="predicted"/>
<dbReference type="Proteomes" id="UP000094291">
    <property type="component" value="Unassembled WGS sequence"/>
</dbReference>
<dbReference type="GO" id="GO:0031241">
    <property type="term" value="C:periplasmic side of cell outer membrane"/>
    <property type="evidence" value="ECO:0007669"/>
    <property type="project" value="TreeGrafter"/>
</dbReference>